<organism evidence="1 2">
    <name type="scientific">Phytohabitans aurantiacus</name>
    <dbReference type="NCBI Taxonomy" id="3016789"/>
    <lineage>
        <taxon>Bacteria</taxon>
        <taxon>Bacillati</taxon>
        <taxon>Actinomycetota</taxon>
        <taxon>Actinomycetes</taxon>
        <taxon>Micromonosporales</taxon>
        <taxon>Micromonosporaceae</taxon>
    </lineage>
</organism>
<reference evidence="1" key="1">
    <citation type="submission" date="2022-12" db="EMBL/GenBank/DDBJ databases">
        <title>New Phytohabitans aurantiacus sp. RD004123 nov., an actinomycete isolated from soil.</title>
        <authorList>
            <person name="Triningsih D.W."/>
            <person name="Harunari E."/>
            <person name="Igarashi Y."/>
        </authorList>
    </citation>
    <scope>NUCLEOTIDE SEQUENCE</scope>
    <source>
        <strain evidence="1">RD004123</strain>
    </source>
</reference>
<gene>
    <name evidence="1" type="ORF">Pa4123_82770</name>
</gene>
<dbReference type="Proteomes" id="UP001144280">
    <property type="component" value="Unassembled WGS sequence"/>
</dbReference>
<sequence length="91" mass="9644">MAERYEFVDANADIVLYPPGTEIGVEPIAGYTVVIGDPWATALAVEGSLPQLAAFAERLLASVRRIEAATMPNTDGEATAASTFDRGGRFL</sequence>
<name>A0ABQ5R8B9_9ACTN</name>
<dbReference type="EMBL" id="BSDI01000074">
    <property type="protein sequence ID" value="GLI02999.1"/>
    <property type="molecule type" value="Genomic_DNA"/>
</dbReference>
<proteinExistence type="predicted"/>
<evidence type="ECO:0000313" key="2">
    <source>
        <dbReference type="Proteomes" id="UP001144280"/>
    </source>
</evidence>
<evidence type="ECO:0000313" key="1">
    <source>
        <dbReference type="EMBL" id="GLI02999.1"/>
    </source>
</evidence>
<comment type="caution">
    <text evidence="1">The sequence shown here is derived from an EMBL/GenBank/DDBJ whole genome shotgun (WGS) entry which is preliminary data.</text>
</comment>
<protein>
    <submittedName>
        <fullName evidence="1">Uncharacterized protein</fullName>
    </submittedName>
</protein>
<accession>A0ABQ5R8B9</accession>
<dbReference type="RefSeq" id="WP_281904866.1">
    <property type="nucleotide sequence ID" value="NZ_BSDI01000074.1"/>
</dbReference>
<keyword evidence="2" id="KW-1185">Reference proteome</keyword>